<dbReference type="GO" id="GO:0003677">
    <property type="term" value="F:DNA binding"/>
    <property type="evidence" value="ECO:0007669"/>
    <property type="project" value="InterPro"/>
</dbReference>
<sequence length="401" mass="46872">MHIPRPAKLLFQIDDGWGQLLAKHGNVVPEWTKLVIERMLACGTGAMGVRRYCCASTHCAHTKYVCQSCKSKGCSACGMKATEQWIAEQQHILPDCEWQHITFTMPDKLWLAFANHWLLLNKLFACAANTLLKWAKKLDIEIGMFVALHTYGRQLNQHPHIHLSVTRGGLCLKHGVWRSVYFKKKIVERYWRKAVITLLREIYAELDLPAAGYAHIRDYREWCQFLEAQFQRSWKIHFAKKTKHARQNVNYLGRYLKRPPIAASKLRHYTGGAVVHHYYDHRTQQHRTQRLSQEEMLWRYISHIPSRHFKMVRYYGFLANRKRSELLPKVYTALGFEMKAKPQKPGFASLMKKFTNVDPYQCVLCGSRMVFNSAEAGIRAEELLAQRRQAFKTKRWLLQAA</sequence>
<evidence type="ECO:0000313" key="4">
    <source>
        <dbReference type="Proteomes" id="UP000306393"/>
    </source>
</evidence>
<evidence type="ECO:0000313" key="3">
    <source>
        <dbReference type="EMBL" id="TKJ77192.1"/>
    </source>
</evidence>
<feature type="domain" description="Transposase zinc-binding" evidence="2">
    <location>
        <begin position="17"/>
        <end position="105"/>
    </location>
</feature>
<dbReference type="RefSeq" id="WP_137270328.1">
    <property type="nucleotide sequence ID" value="NZ_QGAC01000098.1"/>
</dbReference>
<dbReference type="InterPro" id="IPR007069">
    <property type="entry name" value="Transposase_32"/>
</dbReference>
<dbReference type="InterPro" id="IPR054832">
    <property type="entry name" value="transpos_IS91"/>
</dbReference>
<dbReference type="Pfam" id="PF14319">
    <property type="entry name" value="Zn_Tnp_IS91"/>
    <property type="match status" value="1"/>
</dbReference>
<reference evidence="3 4" key="1">
    <citation type="journal article" date="2019" name="Sci. Rep.">
        <title>Differences in resource use lead to coexistence of seed-transmitted microbial populations.</title>
        <authorList>
            <person name="Torres-Cortes G."/>
            <person name="Garcia B.J."/>
            <person name="Compant S."/>
            <person name="Rezki S."/>
            <person name="Jones P."/>
            <person name="Preveaux A."/>
            <person name="Briand M."/>
            <person name="Roulet A."/>
            <person name="Bouchez O."/>
            <person name="Jacobson D."/>
            <person name="Barret M."/>
        </authorList>
    </citation>
    <scope>NUCLEOTIDE SEQUENCE [LARGE SCALE GENOMIC DNA]</scope>
    <source>
        <strain evidence="3 4">CFBP13511</strain>
    </source>
</reference>
<dbReference type="Pfam" id="PF04986">
    <property type="entry name" value="Y2_Tnp"/>
    <property type="match status" value="1"/>
</dbReference>
<dbReference type="NCBIfam" id="NF033538">
    <property type="entry name" value="transpos_IS91"/>
    <property type="match status" value="1"/>
</dbReference>
<dbReference type="GO" id="GO:0006313">
    <property type="term" value="P:DNA transposition"/>
    <property type="evidence" value="ECO:0007669"/>
    <property type="project" value="InterPro"/>
</dbReference>
<proteinExistence type="predicted"/>
<comment type="caution">
    <text evidence="3">The sequence shown here is derived from an EMBL/GenBank/DDBJ whole genome shotgun (WGS) entry which is preliminary data.</text>
</comment>
<dbReference type="AlphaFoldDB" id="A0A4U3ECU9"/>
<accession>A0A4U3ECU9</accession>
<dbReference type="PANTHER" id="PTHR37023">
    <property type="entry name" value="TRANSPOSASE"/>
    <property type="match status" value="1"/>
</dbReference>
<dbReference type="PANTHER" id="PTHR37023:SF1">
    <property type="entry name" value="ISSOD25 TRANSPOSASE TNPA_ISSOD25"/>
    <property type="match status" value="1"/>
</dbReference>
<dbReference type="EMBL" id="QGAC01000098">
    <property type="protein sequence ID" value="TKJ77192.1"/>
    <property type="molecule type" value="Genomic_DNA"/>
</dbReference>
<evidence type="ECO:0000259" key="1">
    <source>
        <dbReference type="Pfam" id="PF04986"/>
    </source>
</evidence>
<dbReference type="OrthoDB" id="6979325at2"/>
<evidence type="ECO:0000259" key="2">
    <source>
        <dbReference type="Pfam" id="PF14319"/>
    </source>
</evidence>
<protein>
    <submittedName>
        <fullName evidence="3">IS91 family transposase</fullName>
    </submittedName>
</protein>
<name>A0A4U3ECU9_9GAMM</name>
<organism evidence="3 4">
    <name type="scientific">Erwinia persicina</name>
    <dbReference type="NCBI Taxonomy" id="55211"/>
    <lineage>
        <taxon>Bacteria</taxon>
        <taxon>Pseudomonadati</taxon>
        <taxon>Pseudomonadota</taxon>
        <taxon>Gammaproteobacteria</taxon>
        <taxon>Enterobacterales</taxon>
        <taxon>Erwiniaceae</taxon>
        <taxon>Erwinia</taxon>
    </lineage>
</organism>
<dbReference type="InterPro" id="IPR026889">
    <property type="entry name" value="Zn_Tnp"/>
</dbReference>
<dbReference type="Proteomes" id="UP000306393">
    <property type="component" value="Unassembled WGS sequence"/>
</dbReference>
<feature type="domain" description="Transposase IS801/IS1294" evidence="1">
    <location>
        <begin position="143"/>
        <end position="323"/>
    </location>
</feature>
<dbReference type="GO" id="GO:0004803">
    <property type="term" value="F:transposase activity"/>
    <property type="evidence" value="ECO:0007669"/>
    <property type="project" value="InterPro"/>
</dbReference>
<gene>
    <name evidence="3" type="ORF">EpCFBP13511_24740</name>
</gene>